<dbReference type="PANTHER" id="PTHR42085:SF2">
    <property type="entry name" value="F-BOX DOMAIN-CONTAINING PROTEIN"/>
    <property type="match status" value="1"/>
</dbReference>
<keyword evidence="2" id="KW-1185">Reference proteome</keyword>
<evidence type="ECO:0000313" key="2">
    <source>
        <dbReference type="Proteomes" id="UP001303760"/>
    </source>
</evidence>
<sequence>MAPPPDAARPVPSPSSLLLGLPSHTRHRIYRHLGLTPWDSTPHRFFLHAGRLRLRRGRDFYESRFVPDPDSFHGLLLSCRTIHAEASALLYSTNQFILDYHRPHADYAYDTSLRPLHTLHALTAPSLRCLSNLKIVLNQASCHHLTRVDDGTVCCLEESKYWGIDWCEEKHQGRLGGRMHQLPLLTLDPQRYESDPLGMAYAVLTEWQSTARLLSKVAPGHLTFSLVCDIDPQHPQALEIANAILTPIHQLPPSHLRECHIRLAKHKDRQLEQLARDAVSHACGIPTQPLQPLPTLTTTTSTTLLTLPRELRLRILEHTDLVTPRRQVLWSRQDRAYAIYHFRTDPDDSPDYGYCNQFSECCRNSSSYNSIGCFCRRRHTAFSSTCKCWIPPGADPFLICRTLYHDAQLVFFSCNRFIVHDYKPSPPWVVPLLERHRDYAPDYIPDYPYPHDRLAASEFLRDIVPAHSLPHLRFLELVFPPYRASTWPGTHHPAMQDWASTVSWLRDKVNLPGLTIRLVVAEVDDGPASYYRTITTEEGATVMGAYMDLAWPLRGLADAGLARFYADLPYPHREWAWPGKERLKKRVEEYVMGERYGRLYTNGREEPVESDWCQRFYG</sequence>
<name>A0AAN7C5G8_9PEZI</name>
<protein>
    <recommendedName>
        <fullName evidence="3">F-box domain-containing protein</fullName>
    </recommendedName>
</protein>
<dbReference type="AlphaFoldDB" id="A0AAN7C5G8"/>
<comment type="caution">
    <text evidence="1">The sequence shown here is derived from an EMBL/GenBank/DDBJ whole genome shotgun (WGS) entry which is preliminary data.</text>
</comment>
<organism evidence="1 2">
    <name type="scientific">Achaetomium macrosporum</name>
    <dbReference type="NCBI Taxonomy" id="79813"/>
    <lineage>
        <taxon>Eukaryota</taxon>
        <taxon>Fungi</taxon>
        <taxon>Dikarya</taxon>
        <taxon>Ascomycota</taxon>
        <taxon>Pezizomycotina</taxon>
        <taxon>Sordariomycetes</taxon>
        <taxon>Sordariomycetidae</taxon>
        <taxon>Sordariales</taxon>
        <taxon>Chaetomiaceae</taxon>
        <taxon>Achaetomium</taxon>
    </lineage>
</organism>
<dbReference type="EMBL" id="MU860299">
    <property type="protein sequence ID" value="KAK4235087.1"/>
    <property type="molecule type" value="Genomic_DNA"/>
</dbReference>
<evidence type="ECO:0000313" key="1">
    <source>
        <dbReference type="EMBL" id="KAK4235087.1"/>
    </source>
</evidence>
<evidence type="ECO:0008006" key="3">
    <source>
        <dbReference type="Google" id="ProtNLM"/>
    </source>
</evidence>
<proteinExistence type="predicted"/>
<reference evidence="1" key="2">
    <citation type="submission" date="2023-05" db="EMBL/GenBank/DDBJ databases">
        <authorList>
            <consortium name="Lawrence Berkeley National Laboratory"/>
            <person name="Steindorff A."/>
            <person name="Hensen N."/>
            <person name="Bonometti L."/>
            <person name="Westerberg I."/>
            <person name="Brannstrom I.O."/>
            <person name="Guillou S."/>
            <person name="Cros-Aarteil S."/>
            <person name="Calhoun S."/>
            <person name="Haridas S."/>
            <person name="Kuo A."/>
            <person name="Mondo S."/>
            <person name="Pangilinan J."/>
            <person name="Riley R."/>
            <person name="Labutti K."/>
            <person name="Andreopoulos B."/>
            <person name="Lipzen A."/>
            <person name="Chen C."/>
            <person name="Yanf M."/>
            <person name="Daum C."/>
            <person name="Ng V."/>
            <person name="Clum A."/>
            <person name="Ohm R."/>
            <person name="Martin F."/>
            <person name="Silar P."/>
            <person name="Natvig D."/>
            <person name="Lalanne C."/>
            <person name="Gautier V."/>
            <person name="Ament-Velasquez S.L."/>
            <person name="Kruys A."/>
            <person name="Hutchinson M.I."/>
            <person name="Powell A.J."/>
            <person name="Barry K."/>
            <person name="Miller A.N."/>
            <person name="Grigoriev I.V."/>
            <person name="Debuchy R."/>
            <person name="Gladieux P."/>
            <person name="Thoren M.H."/>
            <person name="Johannesson H."/>
        </authorList>
    </citation>
    <scope>NUCLEOTIDE SEQUENCE</scope>
    <source>
        <strain evidence="1">CBS 532.94</strain>
    </source>
</reference>
<reference evidence="1" key="1">
    <citation type="journal article" date="2023" name="Mol. Phylogenet. Evol.">
        <title>Genome-scale phylogeny and comparative genomics of the fungal order Sordariales.</title>
        <authorList>
            <person name="Hensen N."/>
            <person name="Bonometti L."/>
            <person name="Westerberg I."/>
            <person name="Brannstrom I.O."/>
            <person name="Guillou S."/>
            <person name="Cros-Aarteil S."/>
            <person name="Calhoun S."/>
            <person name="Haridas S."/>
            <person name="Kuo A."/>
            <person name="Mondo S."/>
            <person name="Pangilinan J."/>
            <person name="Riley R."/>
            <person name="LaButti K."/>
            <person name="Andreopoulos B."/>
            <person name="Lipzen A."/>
            <person name="Chen C."/>
            <person name="Yan M."/>
            <person name="Daum C."/>
            <person name="Ng V."/>
            <person name="Clum A."/>
            <person name="Steindorff A."/>
            <person name="Ohm R.A."/>
            <person name="Martin F."/>
            <person name="Silar P."/>
            <person name="Natvig D.O."/>
            <person name="Lalanne C."/>
            <person name="Gautier V."/>
            <person name="Ament-Velasquez S.L."/>
            <person name="Kruys A."/>
            <person name="Hutchinson M.I."/>
            <person name="Powell A.J."/>
            <person name="Barry K."/>
            <person name="Miller A.N."/>
            <person name="Grigoriev I.V."/>
            <person name="Debuchy R."/>
            <person name="Gladieux P."/>
            <person name="Hiltunen Thoren M."/>
            <person name="Johannesson H."/>
        </authorList>
    </citation>
    <scope>NUCLEOTIDE SEQUENCE</scope>
    <source>
        <strain evidence="1">CBS 532.94</strain>
    </source>
</reference>
<dbReference type="PANTHER" id="PTHR42085">
    <property type="entry name" value="F-BOX DOMAIN-CONTAINING PROTEIN"/>
    <property type="match status" value="1"/>
</dbReference>
<dbReference type="Proteomes" id="UP001303760">
    <property type="component" value="Unassembled WGS sequence"/>
</dbReference>
<gene>
    <name evidence="1" type="ORF">C8A03DRAFT_18120</name>
</gene>
<dbReference type="InterPro" id="IPR038883">
    <property type="entry name" value="AN11006-like"/>
</dbReference>
<accession>A0AAN7C5G8</accession>